<dbReference type="EMBL" id="UGTM01000002">
    <property type="protein sequence ID" value="SUB94296.1"/>
    <property type="molecule type" value="Genomic_DNA"/>
</dbReference>
<dbReference type="RefSeq" id="WP_025067907.1">
    <property type="nucleotide sequence ID" value="NZ_CAUVPN010000010.1"/>
</dbReference>
<keyword evidence="2" id="KW-0732">Signal</keyword>
<keyword evidence="1" id="KW-0802">TPR repeat</keyword>
<dbReference type="GO" id="GO:0008168">
    <property type="term" value="F:methyltransferase activity"/>
    <property type="evidence" value="ECO:0007669"/>
    <property type="project" value="UniProtKB-KW"/>
</dbReference>
<evidence type="ECO:0000313" key="4">
    <source>
        <dbReference type="Proteomes" id="UP000255469"/>
    </source>
</evidence>
<name>A0A379ED15_9BACT</name>
<evidence type="ECO:0000313" key="3">
    <source>
        <dbReference type="EMBL" id="SUB94296.1"/>
    </source>
</evidence>
<reference evidence="3 4" key="1">
    <citation type="submission" date="2018-06" db="EMBL/GenBank/DDBJ databases">
        <authorList>
            <consortium name="Pathogen Informatics"/>
            <person name="Doyle S."/>
        </authorList>
    </citation>
    <scope>NUCLEOTIDE SEQUENCE [LARGE SCALE GENOMIC DNA]</scope>
    <source>
        <strain evidence="3 4">NCTC13067</strain>
    </source>
</reference>
<organism evidence="3 4">
    <name type="scientific">Prevotella denticola</name>
    <dbReference type="NCBI Taxonomy" id="28129"/>
    <lineage>
        <taxon>Bacteria</taxon>
        <taxon>Pseudomonadati</taxon>
        <taxon>Bacteroidota</taxon>
        <taxon>Bacteroidia</taxon>
        <taxon>Bacteroidales</taxon>
        <taxon>Prevotellaceae</taxon>
        <taxon>Prevotella</taxon>
    </lineage>
</organism>
<protein>
    <submittedName>
        <fullName evidence="3">Predicted methyltransferase (Contains TPR repeat)</fullName>
    </submittedName>
</protein>
<proteinExistence type="predicted"/>
<dbReference type="Proteomes" id="UP000255469">
    <property type="component" value="Unassembled WGS sequence"/>
</dbReference>
<dbReference type="AlphaFoldDB" id="A0A379ED15"/>
<keyword evidence="3" id="KW-0808">Transferase</keyword>
<dbReference type="InterPro" id="IPR019734">
    <property type="entry name" value="TPR_rpt"/>
</dbReference>
<dbReference type="SUPFAM" id="SSF48452">
    <property type="entry name" value="TPR-like"/>
    <property type="match status" value="1"/>
</dbReference>
<evidence type="ECO:0000256" key="2">
    <source>
        <dbReference type="SAM" id="SignalP"/>
    </source>
</evidence>
<feature type="chain" id="PRO_5016606445" evidence="2">
    <location>
        <begin position="21"/>
        <end position="370"/>
    </location>
</feature>
<feature type="repeat" description="TPR" evidence="1">
    <location>
        <begin position="245"/>
        <end position="278"/>
    </location>
</feature>
<evidence type="ECO:0000256" key="1">
    <source>
        <dbReference type="PROSITE-ProRule" id="PRU00339"/>
    </source>
</evidence>
<gene>
    <name evidence="3" type="ORF">NCTC13067_02164</name>
</gene>
<sequence>MNRIQILTIVFLAGWSVAGAQEAYKQAESFNRLAKEAVSRMEKCPDRDSVAIFNAVVDGVEYSLKCDEFDRMPNRKGKVEPKFEEENRRRLALLHPMLIDAGKYFSKSVYTKQEGMDALKLYLTTRRSTLVKDNADESGVASYYLSYYYLKAHNLLKADEYADSAMQYDETAQAAAEIKAQCMHDKMVNEEDSLRYLSVVQKLYRADPTNETYFAWIMKFYQNPTRKFNIEDFIDKMLEENTNSTVPWILKGEIAMHAERWEEAIDAYKQADEIDPGSIPVAYNIGVCLNTVGMAVRDSVAARKKKGELVSDKEFLNYFSEARTYLERVKAKDPRRNRVDWVGPLYLDYTLLNDKIKAEELEPLVTNYKK</sequence>
<accession>A0A379ED15</accession>
<dbReference type="PROSITE" id="PS50005">
    <property type="entry name" value="TPR"/>
    <property type="match status" value="1"/>
</dbReference>
<keyword evidence="3" id="KW-0489">Methyltransferase</keyword>
<feature type="signal peptide" evidence="2">
    <location>
        <begin position="1"/>
        <end position="20"/>
    </location>
</feature>
<dbReference type="InterPro" id="IPR011990">
    <property type="entry name" value="TPR-like_helical_dom_sf"/>
</dbReference>
<dbReference type="GO" id="GO:0032259">
    <property type="term" value="P:methylation"/>
    <property type="evidence" value="ECO:0007669"/>
    <property type="project" value="UniProtKB-KW"/>
</dbReference>
<dbReference type="Gene3D" id="1.25.40.10">
    <property type="entry name" value="Tetratricopeptide repeat domain"/>
    <property type="match status" value="1"/>
</dbReference>